<accession>A0A0D5A277</accession>
<dbReference type="AlphaFoldDB" id="A0A0D5A277"/>
<protein>
    <submittedName>
        <fullName evidence="1">Uncharacterized protein</fullName>
    </submittedName>
</protein>
<organism evidence="1">
    <name type="scientific">Prochlorococcus marinus str. P0902-H212</name>
    <dbReference type="NCBI Taxonomy" id="1620696"/>
    <lineage>
        <taxon>Bacteria</taxon>
        <taxon>Bacillati</taxon>
        <taxon>Cyanobacteriota</taxon>
        <taxon>Cyanophyceae</taxon>
        <taxon>Synechococcales</taxon>
        <taxon>Prochlorococcaceae</taxon>
        <taxon>Prochlorococcus</taxon>
    </lineage>
</organism>
<gene>
    <name evidence="1" type="ORF">FA02_0263</name>
</gene>
<dbReference type="InterPro" id="IPR007929">
    <property type="entry name" value="DUF723"/>
</dbReference>
<proteinExistence type="predicted"/>
<sequence>MGRTLTTEAWIAKARLIWGDKYDYSKVNYQNHNQRVIIGCPIHGFVSMIPRGHIKPIKGNNGCPECGRERLRNRFLITQEELIEDFKKVHGDKYDYSKVIFKNKKTKVIFICPKEGHGEWQDTPYFIFY</sequence>
<reference evidence="1" key="1">
    <citation type="submission" date="2014-06" db="EMBL/GenBank/DDBJ databases">
        <authorList>
            <person name="Berube P.M."/>
        </authorList>
    </citation>
    <scope>NUCLEOTIDE SEQUENCE</scope>
    <source>
        <strain evidence="1">P0902-H212</strain>
    </source>
</reference>
<evidence type="ECO:0000313" key="1">
    <source>
        <dbReference type="EMBL" id="AJW30529.1"/>
    </source>
</evidence>
<dbReference type="Pfam" id="PF05265">
    <property type="entry name" value="DUF723"/>
    <property type="match status" value="1"/>
</dbReference>
<dbReference type="EMBL" id="KJ947870">
    <property type="protein sequence ID" value="AJW30529.1"/>
    <property type="molecule type" value="Genomic_DNA"/>
</dbReference>
<name>A0A0D5A277_PROMR</name>